<dbReference type="Proteomes" id="UP000255317">
    <property type="component" value="Unassembled WGS sequence"/>
</dbReference>
<dbReference type="SUPFAM" id="SSF69593">
    <property type="entry name" value="Glycerol-3-phosphate (1)-acyltransferase"/>
    <property type="match status" value="1"/>
</dbReference>
<gene>
    <name evidence="7" type="ORF">C8D94_101225</name>
</gene>
<keyword evidence="8" id="KW-1185">Reference proteome</keyword>
<dbReference type="AlphaFoldDB" id="A0A370QJ09"/>
<dbReference type="OrthoDB" id="1113830at2"/>
<dbReference type="GO" id="GO:0016746">
    <property type="term" value="F:acyltransferase activity"/>
    <property type="evidence" value="ECO:0007669"/>
    <property type="project" value="UniProtKB-KW"/>
</dbReference>
<evidence type="ECO:0000256" key="1">
    <source>
        <dbReference type="ARBA" id="ARBA00005189"/>
    </source>
</evidence>
<evidence type="ECO:0000259" key="6">
    <source>
        <dbReference type="SMART" id="SM00563"/>
    </source>
</evidence>
<accession>A0A370QJ09</accession>
<keyword evidence="5" id="KW-0012">Acyltransferase</keyword>
<reference evidence="7 8" key="1">
    <citation type="submission" date="2018-07" db="EMBL/GenBank/DDBJ databases">
        <title>Genomic Encyclopedia of Type Strains, Phase IV (KMG-IV): sequencing the most valuable type-strain genomes for metagenomic binning, comparative biology and taxonomic classification.</title>
        <authorList>
            <person name="Goeker M."/>
        </authorList>
    </citation>
    <scope>NUCLEOTIDE SEQUENCE [LARGE SCALE GENOMIC DNA]</scope>
    <source>
        <strain evidence="7 8">DSM 101478</strain>
    </source>
</reference>
<evidence type="ECO:0000256" key="2">
    <source>
        <dbReference type="ARBA" id="ARBA00022516"/>
    </source>
</evidence>
<dbReference type="SUPFAM" id="SSF55729">
    <property type="entry name" value="Acyl-CoA N-acyltransferases (Nat)"/>
    <property type="match status" value="1"/>
</dbReference>
<keyword evidence="2" id="KW-0444">Lipid biosynthesis</keyword>
<dbReference type="Pfam" id="PF19576">
    <property type="entry name" value="Acyltransf_2"/>
    <property type="match status" value="1"/>
</dbReference>
<protein>
    <submittedName>
        <fullName evidence="7">Putative hemolysin</fullName>
    </submittedName>
</protein>
<dbReference type="Gene3D" id="3.40.630.30">
    <property type="match status" value="1"/>
</dbReference>
<evidence type="ECO:0000256" key="3">
    <source>
        <dbReference type="ARBA" id="ARBA00022679"/>
    </source>
</evidence>
<evidence type="ECO:0000313" key="8">
    <source>
        <dbReference type="Proteomes" id="UP000255317"/>
    </source>
</evidence>
<dbReference type="PANTHER" id="PTHR37323:SF1">
    <property type="entry name" value="L-ORNITHINE N(ALPHA)-ACYLTRANSFERASE"/>
    <property type="match status" value="1"/>
</dbReference>
<evidence type="ECO:0000313" key="7">
    <source>
        <dbReference type="EMBL" id="RDK88354.1"/>
    </source>
</evidence>
<dbReference type="SMART" id="SM00563">
    <property type="entry name" value="PlsC"/>
    <property type="match status" value="1"/>
</dbReference>
<proteinExistence type="predicted"/>
<keyword evidence="3" id="KW-0808">Transferase</keyword>
<dbReference type="RefSeq" id="WP_115122069.1">
    <property type="nucleotide sequence ID" value="NZ_QRAO01000001.1"/>
</dbReference>
<comment type="caution">
    <text evidence="7">The sequence shown here is derived from an EMBL/GenBank/DDBJ whole genome shotgun (WGS) entry which is preliminary data.</text>
</comment>
<dbReference type="PANTHER" id="PTHR37323">
    <property type="entry name" value="GCN5-RELATED N-ACETYLTRANSFERASE"/>
    <property type="match status" value="1"/>
</dbReference>
<name>A0A370QJ09_9FLAO</name>
<evidence type="ECO:0000256" key="4">
    <source>
        <dbReference type="ARBA" id="ARBA00023098"/>
    </source>
</evidence>
<organism evidence="7 8">
    <name type="scientific">Marinirhabdus gelatinilytica</name>
    <dbReference type="NCBI Taxonomy" id="1703343"/>
    <lineage>
        <taxon>Bacteria</taxon>
        <taxon>Pseudomonadati</taxon>
        <taxon>Bacteroidota</taxon>
        <taxon>Flavobacteriia</taxon>
        <taxon>Flavobacteriales</taxon>
        <taxon>Flavobacteriaceae</taxon>
    </lineage>
</organism>
<dbReference type="InterPro" id="IPR016181">
    <property type="entry name" value="Acyl_CoA_acyltransferase"/>
</dbReference>
<dbReference type="EMBL" id="QRAO01000001">
    <property type="protein sequence ID" value="RDK88354.1"/>
    <property type="molecule type" value="Genomic_DNA"/>
</dbReference>
<dbReference type="CDD" id="cd07986">
    <property type="entry name" value="LPLAT_ACT14924-like"/>
    <property type="match status" value="1"/>
</dbReference>
<dbReference type="InterPro" id="IPR052351">
    <property type="entry name" value="Ornithine_N-alpha-AT"/>
</dbReference>
<comment type="pathway">
    <text evidence="1">Lipid metabolism.</text>
</comment>
<dbReference type="GO" id="GO:0006629">
    <property type="term" value="P:lipid metabolic process"/>
    <property type="evidence" value="ECO:0007669"/>
    <property type="project" value="UniProtKB-KW"/>
</dbReference>
<evidence type="ECO:0000256" key="5">
    <source>
        <dbReference type="ARBA" id="ARBA00023315"/>
    </source>
</evidence>
<dbReference type="Pfam" id="PF13444">
    <property type="entry name" value="Acetyltransf_5"/>
    <property type="match status" value="1"/>
</dbReference>
<dbReference type="InterPro" id="IPR002123">
    <property type="entry name" value="Plipid/glycerol_acylTrfase"/>
</dbReference>
<keyword evidence="4" id="KW-0443">Lipid metabolism</keyword>
<feature type="domain" description="Phospholipid/glycerol acyltransferase" evidence="6">
    <location>
        <begin position="81"/>
        <end position="203"/>
    </location>
</feature>
<sequence length="606" mass="69714">MGLVTSKEIAKALKVDKFGFFGTLMGWSVMKVLNISTCNKIYDRNKHLSGLEFIDALLEEFEVDFEIPEEDLKRIPKSGPFITISNHPLGGIDGILLLKLLLEHRPDYKIIANFLLHRIEPLKPYVMPVNPFEDHKEAHNSIMAFKTALQHLGDGQPLGVFPAGEVSTQKEDHIIIDRSWEPAAMKLIKKAEVPVIPIYFHGRNSKSFYRWAKVSDTLRTAKLPSELLSQKERTLKVRIGNPISIQDQKEHESLESYTEFLRKKTYVLANPFQKKKLLNTLPKTIKLPKLPKKIAGPVPVTNIEAEIKVLRSNDKRLLESKNYEVFLAATESIPNILLEIGRLREITFREVGEGTNNAIDIDKFDNHYHHMFLWDNDAKKIAGAYRMGLGSKIYAAYGIDGFYLQDLFRFEPELHDMMSKSIEMGRAFIIKEYQQRPMPLFLLWKGIVHTTLRYPEHRFLIGGVSISNKFSEFSKSLMIEFMKSNYYDPYVAQYIKPKKEYKVKLKDADKDFIFDESEADLNKFDKLIDEVEPGALRLPVLIKKYIKQNAKVVAFNVDPLFNNAVDGLMYIRIADLPESTVKPVMEEFQAELEKKYSNGSKSSEEE</sequence>
<dbReference type="InterPro" id="IPR045746">
    <property type="entry name" value="ACT14924-like_Acyltransf_dom"/>
</dbReference>